<dbReference type="Pfam" id="PF07244">
    <property type="entry name" value="POTRA"/>
    <property type="match status" value="3"/>
</dbReference>
<dbReference type="Gene3D" id="3.10.20.310">
    <property type="entry name" value="membrane protein fhac"/>
    <property type="match status" value="3"/>
</dbReference>
<protein>
    <recommendedName>
        <fullName evidence="6">POTRA domain-containing protein</fullName>
    </recommendedName>
</protein>
<keyword evidence="4" id="KW-0472">Membrane</keyword>
<dbReference type="EMBL" id="MEYH01000110">
    <property type="protein sequence ID" value="OGD13451.1"/>
    <property type="molecule type" value="Genomic_DNA"/>
</dbReference>
<feature type="domain" description="POTRA" evidence="6">
    <location>
        <begin position="35"/>
        <end position="106"/>
    </location>
</feature>
<reference evidence="7 8" key="1">
    <citation type="journal article" date="2016" name="Nat. Commun.">
        <title>Thousands of microbial genomes shed light on interconnected biogeochemical processes in an aquifer system.</title>
        <authorList>
            <person name="Anantharaman K."/>
            <person name="Brown C.T."/>
            <person name="Hug L.A."/>
            <person name="Sharon I."/>
            <person name="Castelle C.J."/>
            <person name="Probst A.J."/>
            <person name="Thomas B.C."/>
            <person name="Singh A."/>
            <person name="Wilkins M.J."/>
            <person name="Karaoz U."/>
            <person name="Brodie E.L."/>
            <person name="Williams K.H."/>
            <person name="Hubbard S.S."/>
            <person name="Banfield J.F."/>
        </authorList>
    </citation>
    <scope>NUCLEOTIDE SEQUENCE [LARGE SCALE GENOMIC DNA]</scope>
</reference>
<dbReference type="InterPro" id="IPR000184">
    <property type="entry name" value="Bac_surfAg_D15"/>
</dbReference>
<dbReference type="AlphaFoldDB" id="A0A1F5A4E8"/>
<dbReference type="Proteomes" id="UP000177701">
    <property type="component" value="Unassembled WGS sequence"/>
</dbReference>
<feature type="domain" description="POTRA" evidence="6">
    <location>
        <begin position="107"/>
        <end position="181"/>
    </location>
</feature>
<evidence type="ECO:0000256" key="3">
    <source>
        <dbReference type="ARBA" id="ARBA00022729"/>
    </source>
</evidence>
<evidence type="ECO:0000256" key="5">
    <source>
        <dbReference type="ARBA" id="ARBA00023237"/>
    </source>
</evidence>
<accession>A0A1F5A4E8</accession>
<dbReference type="GO" id="GO:0019867">
    <property type="term" value="C:outer membrane"/>
    <property type="evidence" value="ECO:0007669"/>
    <property type="project" value="InterPro"/>
</dbReference>
<evidence type="ECO:0000259" key="6">
    <source>
        <dbReference type="PROSITE" id="PS51779"/>
    </source>
</evidence>
<dbReference type="STRING" id="1797291.A2V47_08790"/>
<name>A0A1F5A4E8_9BACT</name>
<evidence type="ECO:0000256" key="4">
    <source>
        <dbReference type="ARBA" id="ARBA00023136"/>
    </source>
</evidence>
<dbReference type="InterPro" id="IPR010827">
    <property type="entry name" value="BamA/TamA_POTRA"/>
</dbReference>
<evidence type="ECO:0000313" key="8">
    <source>
        <dbReference type="Proteomes" id="UP000177701"/>
    </source>
</evidence>
<keyword evidence="3" id="KW-0732">Signal</keyword>
<dbReference type="Pfam" id="PF01103">
    <property type="entry name" value="Omp85"/>
    <property type="match status" value="1"/>
</dbReference>
<dbReference type="InterPro" id="IPR039910">
    <property type="entry name" value="D15-like"/>
</dbReference>
<dbReference type="InterPro" id="IPR034746">
    <property type="entry name" value="POTRA"/>
</dbReference>
<keyword evidence="5" id="KW-0998">Cell outer membrane</keyword>
<organism evidence="7 8">
    <name type="scientific">Candidatus Sediminicultor quintus</name>
    <dbReference type="NCBI Taxonomy" id="1797291"/>
    <lineage>
        <taxon>Bacteria</taxon>
        <taxon>Pseudomonadati</taxon>
        <taxon>Atribacterota</taxon>
        <taxon>Candidatus Phoenicimicrobiia</taxon>
        <taxon>Candidatus Pheonicimicrobiales</taxon>
        <taxon>Candidatus Phoenicimicrobiaceae</taxon>
        <taxon>Candidatus Sediminicultor</taxon>
    </lineage>
</organism>
<comment type="caution">
    <text evidence="7">The sequence shown here is derived from an EMBL/GenBank/DDBJ whole genome shotgun (WGS) entry which is preliminary data.</text>
</comment>
<evidence type="ECO:0000256" key="1">
    <source>
        <dbReference type="ARBA" id="ARBA00004370"/>
    </source>
</evidence>
<keyword evidence="2" id="KW-0812">Transmembrane</keyword>
<dbReference type="Gene3D" id="2.40.160.50">
    <property type="entry name" value="membrane protein fhac: a member of the omp85/tpsb transporter family"/>
    <property type="match status" value="1"/>
</dbReference>
<sequence length="583" mass="65379">MRKSKWNKILVFGILTLIFILSSLSLVQAQANNQGKITAIVVQGNESISKDLIISQIASNLGDVFSKDNIEKDMKAVYDLGYFKDVKIKLESFRDGYKVVFEIVENLPIKEINIKGNTVVSEEEMREVMVLQEGQIFCQKILKNDLDRISQLYKDRGYLLISIKDINFDEEGKLWINISEGRLEKIVIEGNDKTKEKIITREINIQPGDLFNFETVKKSLQKIYNLGYFEDVSMKLDPGAEEDSIVLVIKVIEKKTGKFGIGAGYNSEEGLMGFSSYEESNLFGGGQKLEAKVEIGGRTTYKLSFLEPWLANTPTSFGFEAYDTIYPKKDKEGEVILAEYDEERLGGKLIFGRKISDSVRLGLELKSERVTYELISGILPEDTKQGLTNSLVPALSYDTRDNVFEPTSGWYHSFSLEKAGGFLGGDYDFTKYNLNLRAYISTQFIGDLVGISSVKKITDNLSKGVLAFRAMGGIADTDLPSFAEYQVGGMNTVRGYDLGEFSGDKSLVFNVEYRFPLAENFQAVLFADWGQAWDIGQSINLDDLKFGRGIGVRFDTPLGPIRLDYGINEEGVGKTYFSIGHTF</sequence>
<dbReference type="PANTHER" id="PTHR12815">
    <property type="entry name" value="SORTING AND ASSEMBLY MACHINERY SAMM50 PROTEIN FAMILY MEMBER"/>
    <property type="match status" value="1"/>
</dbReference>
<dbReference type="PROSITE" id="PS51779">
    <property type="entry name" value="POTRA"/>
    <property type="match status" value="2"/>
</dbReference>
<evidence type="ECO:0000256" key="2">
    <source>
        <dbReference type="ARBA" id="ARBA00022692"/>
    </source>
</evidence>
<gene>
    <name evidence="7" type="ORF">A2V47_08790</name>
</gene>
<evidence type="ECO:0000313" key="7">
    <source>
        <dbReference type="EMBL" id="OGD13451.1"/>
    </source>
</evidence>
<dbReference type="PANTHER" id="PTHR12815:SF47">
    <property type="entry name" value="TRANSLOCATION AND ASSEMBLY MODULE SUBUNIT TAMA"/>
    <property type="match status" value="1"/>
</dbReference>
<comment type="subcellular location">
    <subcellularLocation>
        <location evidence="1">Membrane</location>
    </subcellularLocation>
</comment>
<proteinExistence type="predicted"/>